<evidence type="ECO:0000259" key="9">
    <source>
        <dbReference type="SMART" id="SM00387"/>
    </source>
</evidence>
<keyword evidence="5 8" id="KW-0418">Kinase</keyword>
<reference evidence="10" key="1">
    <citation type="submission" date="2020-11" db="EMBL/GenBank/DDBJ databases">
        <authorList>
            <consortium name="DOE Joint Genome Institute"/>
            <person name="Ahrendt S."/>
            <person name="Riley R."/>
            <person name="Andreopoulos W."/>
            <person name="Labutti K."/>
            <person name="Pangilinan J."/>
            <person name="Ruiz-Duenas F.J."/>
            <person name="Barrasa J.M."/>
            <person name="Sanchez-Garcia M."/>
            <person name="Camarero S."/>
            <person name="Miyauchi S."/>
            <person name="Serrano A."/>
            <person name="Linde D."/>
            <person name="Babiker R."/>
            <person name="Drula E."/>
            <person name="Ayuso-Fernandez I."/>
            <person name="Pacheco R."/>
            <person name="Padilla G."/>
            <person name="Ferreira P."/>
            <person name="Barriuso J."/>
            <person name="Kellner H."/>
            <person name="Castanera R."/>
            <person name="Alfaro M."/>
            <person name="Ramirez L."/>
            <person name="Pisabarro A.G."/>
            <person name="Kuo A."/>
            <person name="Tritt A."/>
            <person name="Lipzen A."/>
            <person name="He G."/>
            <person name="Yan M."/>
            <person name="Ng V."/>
            <person name="Cullen D."/>
            <person name="Martin F."/>
            <person name="Rosso M.-N."/>
            <person name="Henrissat B."/>
            <person name="Hibbett D."/>
            <person name="Martinez A.T."/>
            <person name="Grigoriev I.V."/>
        </authorList>
    </citation>
    <scope>NUCLEOTIDE SEQUENCE</scope>
    <source>
        <strain evidence="10">CBS 506.95</strain>
    </source>
</reference>
<keyword evidence="6 8" id="KW-0067">ATP-binding</keyword>
<keyword evidence="4 8" id="KW-0547">Nucleotide-binding</keyword>
<evidence type="ECO:0000256" key="7">
    <source>
        <dbReference type="ARBA" id="ARBA00023128"/>
    </source>
</evidence>
<comment type="subcellular location">
    <subcellularLocation>
        <location evidence="8">Mitochondrion matrix</location>
    </subcellularLocation>
</comment>
<dbReference type="OrthoDB" id="3264224at2759"/>
<accession>A0A9P6EP83</accession>
<dbReference type="SUPFAM" id="SSF55874">
    <property type="entry name" value="ATPase domain of HSP90 chaperone/DNA topoisomerase II/histidine kinase"/>
    <property type="match status" value="1"/>
</dbReference>
<sequence length="445" mass="48273">MILLRTATSARRAPQRGSFRLGQSRRCASFQRKAPQPSLQVAELLTRYESTPPRPLNLAQLLSFGHPAMSDSVLASVKYTLSELPRRLATRVRSLEALPFIVGTNPYVSKMLHAYRESFTFLATHEPITTLEGNEQFVQQLQDLVQKHANDIPTMAKGFQECSQYMSPKQISDFLDGAIRNRISVRLIAEQHIAVSQALSQPTQPGQSAYVGIVDMRCSPRSMINMCGSFVTELCEATLGASPPLVIDGFADATFAYVPVHLEYILTEILKNSFRATVEHHGRQHGSVQSIALPPVVITIVPPRLYPDSEPTKESTYLSIRIRDQGGGVAPSNTARIFSYAFTTAGRGAEANGEDDDGGPYAAQHVGGGAAISEGSPGGHIFGEIAGKGLQAGMGTIAGLGYGLPMSRLYAKYFGGSLEFFSLEGWGSDVYLKLRCLDEAGDSKI</sequence>
<evidence type="ECO:0000256" key="6">
    <source>
        <dbReference type="ARBA" id="ARBA00022840"/>
    </source>
</evidence>
<evidence type="ECO:0000256" key="4">
    <source>
        <dbReference type="ARBA" id="ARBA00022741"/>
    </source>
</evidence>
<keyword evidence="11" id="KW-1185">Reference proteome</keyword>
<keyword evidence="3 8" id="KW-0808">Transferase</keyword>
<gene>
    <name evidence="10" type="ORF">CPB83DRAFT_847779</name>
</gene>
<evidence type="ECO:0000256" key="2">
    <source>
        <dbReference type="ARBA" id="ARBA00022553"/>
    </source>
</evidence>
<dbReference type="InterPro" id="IPR039028">
    <property type="entry name" value="BCKD/PDK"/>
</dbReference>
<proteinExistence type="inferred from homology"/>
<evidence type="ECO:0000313" key="11">
    <source>
        <dbReference type="Proteomes" id="UP000807306"/>
    </source>
</evidence>
<evidence type="ECO:0000256" key="1">
    <source>
        <dbReference type="ARBA" id="ARBA00006155"/>
    </source>
</evidence>
<evidence type="ECO:0000256" key="5">
    <source>
        <dbReference type="ARBA" id="ARBA00022777"/>
    </source>
</evidence>
<dbReference type="EMBL" id="MU157832">
    <property type="protein sequence ID" value="KAF9532392.1"/>
    <property type="molecule type" value="Genomic_DNA"/>
</dbReference>
<organism evidence="10 11">
    <name type="scientific">Crepidotus variabilis</name>
    <dbReference type="NCBI Taxonomy" id="179855"/>
    <lineage>
        <taxon>Eukaryota</taxon>
        <taxon>Fungi</taxon>
        <taxon>Dikarya</taxon>
        <taxon>Basidiomycota</taxon>
        <taxon>Agaricomycotina</taxon>
        <taxon>Agaricomycetes</taxon>
        <taxon>Agaricomycetidae</taxon>
        <taxon>Agaricales</taxon>
        <taxon>Agaricineae</taxon>
        <taxon>Crepidotaceae</taxon>
        <taxon>Crepidotus</taxon>
    </lineage>
</organism>
<evidence type="ECO:0000256" key="3">
    <source>
        <dbReference type="ARBA" id="ARBA00022679"/>
    </source>
</evidence>
<evidence type="ECO:0000256" key="8">
    <source>
        <dbReference type="RuleBase" id="RU366032"/>
    </source>
</evidence>
<keyword evidence="7 8" id="KW-0496">Mitochondrion</keyword>
<dbReference type="SMART" id="SM00387">
    <property type="entry name" value="HATPase_c"/>
    <property type="match status" value="1"/>
</dbReference>
<dbReference type="AlphaFoldDB" id="A0A9P6EP83"/>
<dbReference type="GO" id="GO:0005524">
    <property type="term" value="F:ATP binding"/>
    <property type="evidence" value="ECO:0007669"/>
    <property type="project" value="UniProtKB-UniRule"/>
</dbReference>
<dbReference type="SUPFAM" id="SSF69012">
    <property type="entry name" value="alpha-ketoacid dehydrogenase kinase, N-terminal domain"/>
    <property type="match status" value="1"/>
</dbReference>
<dbReference type="PANTHER" id="PTHR11947">
    <property type="entry name" value="PYRUVATE DEHYDROGENASE KINASE"/>
    <property type="match status" value="1"/>
</dbReference>
<protein>
    <recommendedName>
        <fullName evidence="8">Protein-serine/threonine kinase</fullName>
        <ecNumber evidence="8">2.7.11.-</ecNumber>
    </recommendedName>
</protein>
<comment type="similarity">
    <text evidence="1 8">Belongs to the PDK/BCKDK protein kinase family.</text>
</comment>
<keyword evidence="2" id="KW-0597">Phosphoprotein</keyword>
<dbReference type="InterPro" id="IPR036890">
    <property type="entry name" value="HATPase_C_sf"/>
</dbReference>
<dbReference type="Proteomes" id="UP000807306">
    <property type="component" value="Unassembled WGS sequence"/>
</dbReference>
<dbReference type="GO" id="GO:0010906">
    <property type="term" value="P:regulation of glucose metabolic process"/>
    <property type="evidence" value="ECO:0007669"/>
    <property type="project" value="TreeGrafter"/>
</dbReference>
<dbReference type="PANTHER" id="PTHR11947:SF20">
    <property type="entry name" value="[3-METHYL-2-OXOBUTANOATE DEHYDROGENASE [LIPOAMIDE]] KINASE, MITOCHONDRIAL"/>
    <property type="match status" value="1"/>
</dbReference>
<comment type="caution">
    <text evidence="10">The sequence shown here is derived from an EMBL/GenBank/DDBJ whole genome shotgun (WGS) entry which is preliminary data.</text>
</comment>
<name>A0A9P6EP83_9AGAR</name>
<dbReference type="InterPro" id="IPR036784">
    <property type="entry name" value="AK/P_DHK_N_sf"/>
</dbReference>
<dbReference type="InterPro" id="IPR003594">
    <property type="entry name" value="HATPase_dom"/>
</dbReference>
<dbReference type="Pfam" id="PF10436">
    <property type="entry name" value="BCDHK_Adom3"/>
    <property type="match status" value="1"/>
</dbReference>
<dbReference type="Gene3D" id="1.20.140.20">
    <property type="entry name" value="Alpha-ketoacid/pyruvate dehydrogenase kinase, N-terminal domain"/>
    <property type="match status" value="1"/>
</dbReference>
<dbReference type="Gene3D" id="3.30.565.10">
    <property type="entry name" value="Histidine kinase-like ATPase, C-terminal domain"/>
    <property type="match status" value="1"/>
</dbReference>
<dbReference type="GO" id="GO:0005759">
    <property type="term" value="C:mitochondrial matrix"/>
    <property type="evidence" value="ECO:0007669"/>
    <property type="project" value="UniProtKB-SubCell"/>
</dbReference>
<dbReference type="InterPro" id="IPR018955">
    <property type="entry name" value="BCDHK/PDK_N"/>
</dbReference>
<dbReference type="EC" id="2.7.11.-" evidence="8"/>
<dbReference type="GO" id="GO:0004740">
    <property type="term" value="F:pyruvate dehydrogenase (acetyl-transferring) kinase activity"/>
    <property type="evidence" value="ECO:0007669"/>
    <property type="project" value="TreeGrafter"/>
</dbReference>
<feature type="domain" description="Histidine kinase/HSP90-like ATPase" evidence="9">
    <location>
        <begin position="257"/>
        <end position="438"/>
    </location>
</feature>
<evidence type="ECO:0000313" key="10">
    <source>
        <dbReference type="EMBL" id="KAF9532392.1"/>
    </source>
</evidence>